<gene>
    <name evidence="2" type="ORF">ETAA1_17890</name>
</gene>
<keyword evidence="3" id="KW-1185">Reference proteome</keyword>
<proteinExistence type="predicted"/>
<accession>A0A517XQT2</accession>
<evidence type="ECO:0000313" key="2">
    <source>
        <dbReference type="EMBL" id="QDU19851.1"/>
    </source>
</evidence>
<evidence type="ECO:0008006" key="4">
    <source>
        <dbReference type="Google" id="ProtNLM"/>
    </source>
</evidence>
<sequence precursor="true">MPALRLMLAVIAASTAALALPVQDEATHPADALDDQALRDEPLTILFCRHGGYPTPGRPYRWVWSINSGGDGELTTGSHPKAERSRFTVPAGRAGSFRQVLRQERYPTLRREYGPLALHGGWDTLTVLAGEHVNRTVRFESVGAWAEEEGRGKLAELAPAARVWLAAAGMLDPDAKVLTEQKGLAAALDALKKK</sequence>
<name>A0A517XQT2_9BACT</name>
<dbReference type="KEGG" id="uli:ETAA1_17890"/>
<evidence type="ECO:0000256" key="1">
    <source>
        <dbReference type="SAM" id="SignalP"/>
    </source>
</evidence>
<keyword evidence="1" id="KW-0732">Signal</keyword>
<dbReference type="AlphaFoldDB" id="A0A517XQT2"/>
<organism evidence="2 3">
    <name type="scientific">Urbifossiella limnaea</name>
    <dbReference type="NCBI Taxonomy" id="2528023"/>
    <lineage>
        <taxon>Bacteria</taxon>
        <taxon>Pseudomonadati</taxon>
        <taxon>Planctomycetota</taxon>
        <taxon>Planctomycetia</taxon>
        <taxon>Gemmatales</taxon>
        <taxon>Gemmataceae</taxon>
        <taxon>Urbifossiella</taxon>
    </lineage>
</organism>
<reference evidence="2 3" key="1">
    <citation type="submission" date="2019-02" db="EMBL/GenBank/DDBJ databases">
        <title>Deep-cultivation of Planctomycetes and their phenomic and genomic characterization uncovers novel biology.</title>
        <authorList>
            <person name="Wiegand S."/>
            <person name="Jogler M."/>
            <person name="Boedeker C."/>
            <person name="Pinto D."/>
            <person name="Vollmers J."/>
            <person name="Rivas-Marin E."/>
            <person name="Kohn T."/>
            <person name="Peeters S.H."/>
            <person name="Heuer A."/>
            <person name="Rast P."/>
            <person name="Oberbeckmann S."/>
            <person name="Bunk B."/>
            <person name="Jeske O."/>
            <person name="Meyerdierks A."/>
            <person name="Storesund J.E."/>
            <person name="Kallscheuer N."/>
            <person name="Luecker S."/>
            <person name="Lage O.M."/>
            <person name="Pohl T."/>
            <person name="Merkel B.J."/>
            <person name="Hornburger P."/>
            <person name="Mueller R.-W."/>
            <person name="Bruemmer F."/>
            <person name="Labrenz M."/>
            <person name="Spormann A.M."/>
            <person name="Op den Camp H."/>
            <person name="Overmann J."/>
            <person name="Amann R."/>
            <person name="Jetten M.S.M."/>
            <person name="Mascher T."/>
            <person name="Medema M.H."/>
            <person name="Devos D.P."/>
            <person name="Kaster A.-K."/>
            <person name="Ovreas L."/>
            <person name="Rohde M."/>
            <person name="Galperin M.Y."/>
            <person name="Jogler C."/>
        </authorList>
    </citation>
    <scope>NUCLEOTIDE SEQUENCE [LARGE SCALE GENOMIC DNA]</scope>
    <source>
        <strain evidence="2 3">ETA_A1</strain>
    </source>
</reference>
<protein>
    <recommendedName>
        <fullName evidence="4">Histidine phosphatase family protein</fullName>
    </recommendedName>
</protein>
<feature type="chain" id="PRO_5022013414" description="Histidine phosphatase family protein" evidence="1">
    <location>
        <begin position="20"/>
        <end position="194"/>
    </location>
</feature>
<dbReference type="Proteomes" id="UP000319576">
    <property type="component" value="Chromosome"/>
</dbReference>
<dbReference type="EMBL" id="CP036273">
    <property type="protein sequence ID" value="QDU19851.1"/>
    <property type="molecule type" value="Genomic_DNA"/>
</dbReference>
<feature type="signal peptide" evidence="1">
    <location>
        <begin position="1"/>
        <end position="19"/>
    </location>
</feature>
<evidence type="ECO:0000313" key="3">
    <source>
        <dbReference type="Proteomes" id="UP000319576"/>
    </source>
</evidence>